<keyword evidence="2" id="KW-1185">Reference proteome</keyword>
<reference evidence="1 2" key="1">
    <citation type="submission" date="2023-01" db="EMBL/GenBank/DDBJ databases">
        <title>Psychroserpens ponticola sp. nov., isolated from seawater.</title>
        <authorList>
            <person name="Kristyanto S."/>
            <person name="Jung J."/>
            <person name="Kim J.M."/>
            <person name="Jeon C.O."/>
        </authorList>
    </citation>
    <scope>NUCLEOTIDE SEQUENCE [LARGE SCALE GENOMIC DNA]</scope>
    <source>
        <strain evidence="1 2">MSW6</strain>
    </source>
</reference>
<dbReference type="Proteomes" id="UP001202717">
    <property type="component" value="Chromosome"/>
</dbReference>
<proteinExistence type="predicted"/>
<sequence length="59" mass="6632">MVDSVSYALTISDFDINRVGFIDGATHIELTYGVLDFNFRTLDYELHLASALVLDTDFT</sequence>
<name>A0ABY7S2M9_9FLAO</name>
<organism evidence="1 2">
    <name type="scientific">Psychroserpens ponticola</name>
    <dbReference type="NCBI Taxonomy" id="2932268"/>
    <lineage>
        <taxon>Bacteria</taxon>
        <taxon>Pseudomonadati</taxon>
        <taxon>Bacteroidota</taxon>
        <taxon>Flavobacteriia</taxon>
        <taxon>Flavobacteriales</taxon>
        <taxon>Flavobacteriaceae</taxon>
        <taxon>Psychroserpens</taxon>
    </lineage>
</organism>
<accession>A0ABY7S2M9</accession>
<dbReference type="EMBL" id="CP116221">
    <property type="protein sequence ID" value="WCO03424.1"/>
    <property type="molecule type" value="Genomic_DNA"/>
</dbReference>
<evidence type="ECO:0000313" key="1">
    <source>
        <dbReference type="EMBL" id="WCO03424.1"/>
    </source>
</evidence>
<evidence type="ECO:0000313" key="2">
    <source>
        <dbReference type="Proteomes" id="UP001202717"/>
    </source>
</evidence>
<gene>
    <name evidence="1" type="ORF">MUN68_007940</name>
</gene>
<protein>
    <submittedName>
        <fullName evidence="1">Uncharacterized protein</fullName>
    </submittedName>
</protein>
<dbReference type="RefSeq" id="WP_249994791.1">
    <property type="nucleotide sequence ID" value="NZ_CP116221.1"/>
</dbReference>